<evidence type="ECO:0000256" key="1">
    <source>
        <dbReference type="ARBA" id="ARBA00004141"/>
    </source>
</evidence>
<dbReference type="Gene3D" id="1.20.1250.20">
    <property type="entry name" value="MFS general substrate transporter like domains"/>
    <property type="match status" value="1"/>
</dbReference>
<protein>
    <submittedName>
        <fullName evidence="7">Uncharacterized protein</fullName>
    </submittedName>
</protein>
<sequence>MSEKHSKGSEEDVKTEEVHDERAPSPVGEPTTSWLAEEKKLVRRFDRRILPMACLLYLFAYLDRTNLGNARLLTIEEDTLGGDPTGQLYDWVNSAFFFTYVSSLRIP</sequence>
<comment type="caution">
    <text evidence="7">The sequence shown here is derived from an EMBL/GenBank/DDBJ whole genome shotgun (WGS) entry which is preliminary data.</text>
</comment>
<proteinExistence type="predicted"/>
<evidence type="ECO:0000313" key="8">
    <source>
        <dbReference type="Proteomes" id="UP001437256"/>
    </source>
</evidence>
<organism evidence="7 8">
    <name type="scientific">Marasmius tenuissimus</name>
    <dbReference type="NCBI Taxonomy" id="585030"/>
    <lineage>
        <taxon>Eukaryota</taxon>
        <taxon>Fungi</taxon>
        <taxon>Dikarya</taxon>
        <taxon>Basidiomycota</taxon>
        <taxon>Agaricomycotina</taxon>
        <taxon>Agaricomycetes</taxon>
        <taxon>Agaricomycetidae</taxon>
        <taxon>Agaricales</taxon>
        <taxon>Marasmiineae</taxon>
        <taxon>Marasmiaceae</taxon>
        <taxon>Marasmius</taxon>
    </lineage>
</organism>
<keyword evidence="3" id="KW-0812">Transmembrane</keyword>
<feature type="compositionally biased region" description="Basic and acidic residues" evidence="6">
    <location>
        <begin position="1"/>
        <end position="23"/>
    </location>
</feature>
<gene>
    <name evidence="7" type="ORF">AAF712_004783</name>
</gene>
<accession>A0ABR3A3F8</accession>
<dbReference type="SUPFAM" id="SSF103473">
    <property type="entry name" value="MFS general substrate transporter"/>
    <property type="match status" value="1"/>
</dbReference>
<dbReference type="InterPro" id="IPR036259">
    <property type="entry name" value="MFS_trans_sf"/>
</dbReference>
<reference evidence="7 8" key="1">
    <citation type="submission" date="2024-05" db="EMBL/GenBank/DDBJ databases">
        <title>A draft genome resource for the thread blight pathogen Marasmius tenuissimus strain MS-2.</title>
        <authorList>
            <person name="Yulfo-Soto G.E."/>
            <person name="Baruah I.K."/>
            <person name="Amoako-Attah I."/>
            <person name="Bukari Y."/>
            <person name="Meinhardt L.W."/>
            <person name="Bailey B.A."/>
            <person name="Cohen S.P."/>
        </authorList>
    </citation>
    <scope>NUCLEOTIDE SEQUENCE [LARGE SCALE GENOMIC DNA]</scope>
    <source>
        <strain evidence="7 8">MS-2</strain>
    </source>
</reference>
<keyword evidence="8" id="KW-1185">Reference proteome</keyword>
<keyword evidence="4" id="KW-1133">Transmembrane helix</keyword>
<keyword evidence="5" id="KW-0472">Membrane</keyword>
<dbReference type="Proteomes" id="UP001437256">
    <property type="component" value="Unassembled WGS sequence"/>
</dbReference>
<evidence type="ECO:0000256" key="6">
    <source>
        <dbReference type="SAM" id="MobiDB-lite"/>
    </source>
</evidence>
<comment type="subcellular location">
    <subcellularLocation>
        <location evidence="1">Membrane</location>
        <topology evidence="1">Multi-pass membrane protein</topology>
    </subcellularLocation>
</comment>
<evidence type="ECO:0000256" key="2">
    <source>
        <dbReference type="ARBA" id="ARBA00022448"/>
    </source>
</evidence>
<keyword evidence="2" id="KW-0813">Transport</keyword>
<feature type="region of interest" description="Disordered" evidence="6">
    <location>
        <begin position="1"/>
        <end position="31"/>
    </location>
</feature>
<dbReference type="PANTHER" id="PTHR43791">
    <property type="entry name" value="PERMEASE-RELATED"/>
    <property type="match status" value="1"/>
</dbReference>
<dbReference type="PANTHER" id="PTHR43791:SF36">
    <property type="entry name" value="TRANSPORTER, PUTATIVE (AFU_ORTHOLOGUE AFUA_6G08340)-RELATED"/>
    <property type="match status" value="1"/>
</dbReference>
<evidence type="ECO:0000313" key="7">
    <source>
        <dbReference type="EMBL" id="KAL0068123.1"/>
    </source>
</evidence>
<evidence type="ECO:0000256" key="3">
    <source>
        <dbReference type="ARBA" id="ARBA00022692"/>
    </source>
</evidence>
<evidence type="ECO:0000256" key="5">
    <source>
        <dbReference type="ARBA" id="ARBA00023136"/>
    </source>
</evidence>
<dbReference type="EMBL" id="JBBXMP010000020">
    <property type="protein sequence ID" value="KAL0068123.1"/>
    <property type="molecule type" value="Genomic_DNA"/>
</dbReference>
<name>A0ABR3A3F8_9AGAR</name>
<evidence type="ECO:0000256" key="4">
    <source>
        <dbReference type="ARBA" id="ARBA00022989"/>
    </source>
</evidence>